<dbReference type="GO" id="GO:0005615">
    <property type="term" value="C:extracellular space"/>
    <property type="evidence" value="ECO:0007669"/>
    <property type="project" value="TreeGrafter"/>
</dbReference>
<dbReference type="PROSITE" id="PS51408">
    <property type="entry name" value="TRANSFERRIN_LIKE_4"/>
    <property type="match status" value="1"/>
</dbReference>
<sequence length="657" mass="73222">MTNCARISGTSTSARATTNSAAMVQIMQFTSKKCMAISSTPVECPMQCPTHFSEYLSRPSSARRLSSLRYRLDCAMKLERDEVQFAVFSQEEMMLLAQMQPYAHKVVASIRNKENREQFAFETVAVVSTSHTGGLEGLRQGGYCHTGLPPIAGRKSPRILKALEREIVRIERCSESDTRGKTFEELEVSILSKFFRAACRPGRWSLHYADDDRLSTHFLSTINEVHFFQNVNTQTYAHCAPAMGTSDCSGQNRYGGNPNVFPNDDALALDCLTELDGTVAYVVWREVSEYFLKLNQYASVKRRVLILVLLQQQKPELISNYALLCPDNTVVPLTRSILSSNLAACAWVQQPWGAVVASTHGAAGLLNEMKTWWPSGSISDSHSLWERMMFHEMVLDSYGILVYEDALPNALEYVSRSRNLADIDATSFCMPTQRWCTISEAEQRKCEWVRHALRTLGVEPALSCQQGQSPLHCLRDIQINNADFIATDSNYGYLARHVFDLSPVMMVRHFDTSMHRIAALVRSTSDVTSFESLRGKKACFSEFGGIAFLSFVATGHNKSILSTSECNYAKAVAEFFNGTCAAGALDSMHQLYNTSFDVSSLCDVCKSRYPAAGNGTEFTCKADWTNMYYGNDGALTCLADQSADVAFVDVRDLNGYF</sequence>
<dbReference type="Gene3D" id="3.40.190.10">
    <property type="entry name" value="Periplasmic binding protein-like II"/>
    <property type="match status" value="3"/>
</dbReference>
<dbReference type="PANTHER" id="PTHR11485">
    <property type="entry name" value="TRANSFERRIN"/>
    <property type="match status" value="1"/>
</dbReference>
<dbReference type="EMBL" id="BGZK01001289">
    <property type="protein sequence ID" value="GBP76371.1"/>
    <property type="molecule type" value="Genomic_DNA"/>
</dbReference>
<dbReference type="InterPro" id="IPR001156">
    <property type="entry name" value="Transferrin-like_dom"/>
</dbReference>
<dbReference type="CDD" id="cd13529">
    <property type="entry name" value="PBP2_transferrin"/>
    <property type="match status" value="1"/>
</dbReference>
<dbReference type="Proteomes" id="UP000299102">
    <property type="component" value="Unassembled WGS sequence"/>
</dbReference>
<dbReference type="GO" id="GO:0055037">
    <property type="term" value="C:recycling endosome"/>
    <property type="evidence" value="ECO:0007669"/>
    <property type="project" value="TreeGrafter"/>
</dbReference>
<keyword evidence="3" id="KW-1185">Reference proteome</keyword>
<dbReference type="GO" id="GO:0006826">
    <property type="term" value="P:iron ion transport"/>
    <property type="evidence" value="ECO:0007669"/>
    <property type="project" value="TreeGrafter"/>
</dbReference>
<dbReference type="Pfam" id="PF00405">
    <property type="entry name" value="Transferrin"/>
    <property type="match status" value="1"/>
</dbReference>
<evidence type="ECO:0000259" key="1">
    <source>
        <dbReference type="PROSITE" id="PS51408"/>
    </source>
</evidence>
<dbReference type="OrthoDB" id="8183540at2759"/>
<accession>A0A4C1YJ08</accession>
<dbReference type="STRING" id="151549.A0A4C1YJ08"/>
<proteinExistence type="predicted"/>
<comment type="caution">
    <text evidence="2">The sequence shown here is derived from an EMBL/GenBank/DDBJ whole genome shotgun (WGS) entry which is preliminary data.</text>
</comment>
<feature type="domain" description="Transferrin-like" evidence="1">
    <location>
        <begin position="433"/>
        <end position="657"/>
    </location>
</feature>
<organism evidence="2 3">
    <name type="scientific">Eumeta variegata</name>
    <name type="common">Bagworm moth</name>
    <name type="synonym">Eumeta japonica</name>
    <dbReference type="NCBI Taxonomy" id="151549"/>
    <lineage>
        <taxon>Eukaryota</taxon>
        <taxon>Metazoa</taxon>
        <taxon>Ecdysozoa</taxon>
        <taxon>Arthropoda</taxon>
        <taxon>Hexapoda</taxon>
        <taxon>Insecta</taxon>
        <taxon>Pterygota</taxon>
        <taxon>Neoptera</taxon>
        <taxon>Endopterygota</taxon>
        <taxon>Lepidoptera</taxon>
        <taxon>Glossata</taxon>
        <taxon>Ditrysia</taxon>
        <taxon>Tineoidea</taxon>
        <taxon>Psychidae</taxon>
        <taxon>Oiketicinae</taxon>
        <taxon>Eumeta</taxon>
    </lineage>
</organism>
<reference evidence="2 3" key="1">
    <citation type="journal article" date="2019" name="Commun. Biol.">
        <title>The bagworm genome reveals a unique fibroin gene that provides high tensile strength.</title>
        <authorList>
            <person name="Kono N."/>
            <person name="Nakamura H."/>
            <person name="Ohtoshi R."/>
            <person name="Tomita M."/>
            <person name="Numata K."/>
            <person name="Arakawa K."/>
        </authorList>
    </citation>
    <scope>NUCLEOTIDE SEQUENCE [LARGE SCALE GENOMIC DNA]</scope>
</reference>
<dbReference type="GO" id="GO:0005886">
    <property type="term" value="C:plasma membrane"/>
    <property type="evidence" value="ECO:0007669"/>
    <property type="project" value="TreeGrafter"/>
</dbReference>
<dbReference type="PRINTS" id="PR00422">
    <property type="entry name" value="TRANSFERRIN"/>
</dbReference>
<evidence type="ECO:0000313" key="3">
    <source>
        <dbReference type="Proteomes" id="UP000299102"/>
    </source>
</evidence>
<name>A0A4C1YJ08_EUMVA</name>
<dbReference type="GO" id="GO:0005769">
    <property type="term" value="C:early endosome"/>
    <property type="evidence" value="ECO:0007669"/>
    <property type="project" value="TreeGrafter"/>
</dbReference>
<dbReference type="PANTHER" id="PTHR11485:SF57">
    <property type="entry name" value="TRANSFERRIN"/>
    <property type="match status" value="1"/>
</dbReference>
<protein>
    <submittedName>
        <fullName evidence="2">Transferrin</fullName>
    </submittedName>
</protein>
<evidence type="ECO:0000313" key="2">
    <source>
        <dbReference type="EMBL" id="GBP76371.1"/>
    </source>
</evidence>
<dbReference type="SMART" id="SM00094">
    <property type="entry name" value="TR_FER"/>
    <property type="match status" value="1"/>
</dbReference>
<gene>
    <name evidence="2" type="ORF">EVAR_53646_1</name>
</gene>
<dbReference type="SUPFAM" id="SSF53850">
    <property type="entry name" value="Periplasmic binding protein-like II"/>
    <property type="match status" value="2"/>
</dbReference>
<dbReference type="AlphaFoldDB" id="A0A4C1YJ08"/>